<dbReference type="InterPro" id="IPR006169">
    <property type="entry name" value="GTP1_OBG_dom"/>
</dbReference>
<reference evidence="2 3" key="1">
    <citation type="journal article" date="2024" name="BMC Genomics">
        <title>Genome assembly of redclaw crayfish (Cherax quadricarinatus) provides insights into its immune adaptation and hypoxia tolerance.</title>
        <authorList>
            <person name="Liu Z."/>
            <person name="Zheng J."/>
            <person name="Li H."/>
            <person name="Fang K."/>
            <person name="Wang S."/>
            <person name="He J."/>
            <person name="Zhou D."/>
            <person name="Weng S."/>
            <person name="Chi M."/>
            <person name="Gu Z."/>
            <person name="He J."/>
            <person name="Li F."/>
            <person name="Wang M."/>
        </authorList>
    </citation>
    <scope>NUCLEOTIDE SEQUENCE [LARGE SCALE GENOMIC DNA]</scope>
    <source>
        <strain evidence="2">ZL_2023a</strain>
    </source>
</reference>
<evidence type="ECO:0000259" key="1">
    <source>
        <dbReference type="PROSITE" id="PS51883"/>
    </source>
</evidence>
<dbReference type="GO" id="GO:0005739">
    <property type="term" value="C:mitochondrion"/>
    <property type="evidence" value="ECO:0007669"/>
    <property type="project" value="TreeGrafter"/>
</dbReference>
<dbReference type="GO" id="GO:0005525">
    <property type="term" value="F:GTP binding"/>
    <property type="evidence" value="ECO:0007669"/>
    <property type="project" value="InterPro"/>
</dbReference>
<dbReference type="PROSITE" id="PS51883">
    <property type="entry name" value="OBG"/>
    <property type="match status" value="1"/>
</dbReference>
<protein>
    <recommendedName>
        <fullName evidence="1">Obg domain-containing protein</fullName>
    </recommendedName>
</protein>
<dbReference type="Gene3D" id="2.70.210.12">
    <property type="entry name" value="GTP1/OBG domain"/>
    <property type="match status" value="1"/>
</dbReference>
<dbReference type="PANTHER" id="PTHR11702:SF31">
    <property type="entry name" value="MITOCHONDRIAL RIBOSOME-ASSOCIATED GTPASE 2"/>
    <property type="match status" value="1"/>
</dbReference>
<evidence type="ECO:0000313" key="3">
    <source>
        <dbReference type="Proteomes" id="UP001445076"/>
    </source>
</evidence>
<dbReference type="Pfam" id="PF01018">
    <property type="entry name" value="GTP1_OBG"/>
    <property type="match status" value="1"/>
</dbReference>
<accession>A0AAW0WIU0</accession>
<dbReference type="EMBL" id="JARKIK010000058">
    <property type="protein sequence ID" value="KAK8732002.1"/>
    <property type="molecule type" value="Genomic_DNA"/>
</dbReference>
<keyword evidence="3" id="KW-1185">Reference proteome</keyword>
<dbReference type="AlphaFoldDB" id="A0AAW0WIU0"/>
<evidence type="ECO:0000313" key="2">
    <source>
        <dbReference type="EMBL" id="KAK8732002.1"/>
    </source>
</evidence>
<gene>
    <name evidence="2" type="ORF">OTU49_007130</name>
</gene>
<proteinExistence type="predicted"/>
<dbReference type="SUPFAM" id="SSF82051">
    <property type="entry name" value="Obg GTP-binding protein N-terminal domain"/>
    <property type="match status" value="1"/>
</dbReference>
<dbReference type="InterPro" id="IPR036726">
    <property type="entry name" value="GTP1_OBG_dom_sf"/>
</dbReference>
<organism evidence="2 3">
    <name type="scientific">Cherax quadricarinatus</name>
    <name type="common">Australian red claw crayfish</name>
    <dbReference type="NCBI Taxonomy" id="27406"/>
    <lineage>
        <taxon>Eukaryota</taxon>
        <taxon>Metazoa</taxon>
        <taxon>Ecdysozoa</taxon>
        <taxon>Arthropoda</taxon>
        <taxon>Crustacea</taxon>
        <taxon>Multicrustacea</taxon>
        <taxon>Malacostraca</taxon>
        <taxon>Eumalacostraca</taxon>
        <taxon>Eucarida</taxon>
        <taxon>Decapoda</taxon>
        <taxon>Pleocyemata</taxon>
        <taxon>Astacidea</taxon>
        <taxon>Parastacoidea</taxon>
        <taxon>Parastacidae</taxon>
        <taxon>Cherax</taxon>
    </lineage>
</organism>
<dbReference type="GO" id="GO:0003924">
    <property type="term" value="F:GTPase activity"/>
    <property type="evidence" value="ECO:0007669"/>
    <property type="project" value="InterPro"/>
</dbReference>
<name>A0AAW0WIU0_CHEQU</name>
<comment type="caution">
    <text evidence="2">The sequence shown here is derived from an EMBL/GenBank/DDBJ whole genome shotgun (WGS) entry which is preliminary data.</text>
</comment>
<dbReference type="InterPro" id="IPR045086">
    <property type="entry name" value="OBG_GTPase"/>
</dbReference>
<dbReference type="PANTHER" id="PTHR11702">
    <property type="entry name" value="DEVELOPMENTALLY REGULATED GTP-BINDING PROTEIN-RELATED"/>
    <property type="match status" value="1"/>
</dbReference>
<feature type="domain" description="Obg" evidence="1">
    <location>
        <begin position="114"/>
        <end position="220"/>
    </location>
</feature>
<dbReference type="Proteomes" id="UP001445076">
    <property type="component" value="Unassembled WGS sequence"/>
</dbReference>
<sequence>MAAGAFRLSSGRPLSWAFQNQMRNVLQKIRYCSNDAASVGGVDGWQRGVVVLDTVQRSAWRGVENVEKSYDWDDGWNQKGKEFLKWLQDNPDVELEDKYTAIKKVKNKSDKTMASTKIRSLNHLESFIRGQPGEPGRNKDCHGKNAENKTIQVPIGTIFKTGGEVVASLEENECLFIAARGGAGGKGNAFFATDVDQAPLIAEFGGKGEVIEYEVELRTMADVGLSSAKSGILSLHHAKPSCWHGTLC</sequence>
<dbReference type="GO" id="GO:0042254">
    <property type="term" value="P:ribosome biogenesis"/>
    <property type="evidence" value="ECO:0007669"/>
    <property type="project" value="UniProtKB-UniRule"/>
</dbReference>